<evidence type="ECO:0000256" key="1">
    <source>
        <dbReference type="SAM" id="MobiDB-lite"/>
    </source>
</evidence>
<sequence length="428" mass="46855">MAPVTSHEVVFTYDKKAKEKVRKCGGSAKRKAVQLGLGARVFSAVVHFNPTYGKLDGAVYVPQGQSIPNVNQFVSVGNRQVVWGSDVGLDQLAELANGMHGVGGQRRLTRRRRVETPSDPVQVMVEASDNKAGELTGRERGEGDTSSAEDAEANEESDAPHELEADENGVADTCGVALGAHQGDTRLDEEPMDPSQHEVPKETALLSEAHDDDMTEDFVMVDTSTAAEADVGAEASFIDLLGDGMHDLFGMVDDTNTRFGVTDSIALPTSGPADSSEQEDRQHTDMTDWEIVDVEETRGDTAMANTAETSEKGPGNETKIQETPTAAVAPVIRPARNTQKIHRFFWQVSKQIRLAKRKGDFDVRSIRQVRLGVQSVRHVGATVQSRGNRKYSRVAMPEDRRNYESVGKQAAMERRPVVHTSRNRLYSR</sequence>
<dbReference type="OrthoDB" id="4841002at2759"/>
<evidence type="ECO:0000313" key="3">
    <source>
        <dbReference type="Proteomes" id="UP000027238"/>
    </source>
</evidence>
<gene>
    <name evidence="2" type="ORF">CSUB01_12560</name>
</gene>
<protein>
    <submittedName>
        <fullName evidence="2">Uncharacterized protein</fullName>
    </submittedName>
</protein>
<dbReference type="EMBL" id="JMSE01001527">
    <property type="protein sequence ID" value="KDN60302.1"/>
    <property type="molecule type" value="Genomic_DNA"/>
</dbReference>
<dbReference type="HOGENOM" id="CLU_640947_0_0_1"/>
<dbReference type="eggNOG" id="ENOG502RQ4T">
    <property type="taxonomic scope" value="Eukaryota"/>
</dbReference>
<feature type="region of interest" description="Disordered" evidence="1">
    <location>
        <begin position="103"/>
        <end position="163"/>
    </location>
</feature>
<proteinExistence type="predicted"/>
<feature type="region of interest" description="Disordered" evidence="1">
    <location>
        <begin position="400"/>
        <end position="428"/>
    </location>
</feature>
<feature type="compositionally biased region" description="Acidic residues" evidence="1">
    <location>
        <begin position="147"/>
        <end position="157"/>
    </location>
</feature>
<comment type="caution">
    <text evidence="2">The sequence shown here is derived from an EMBL/GenBank/DDBJ whole genome shotgun (WGS) entry which is preliminary data.</text>
</comment>
<dbReference type="Proteomes" id="UP000027238">
    <property type="component" value="Unassembled WGS sequence"/>
</dbReference>
<name>A0A066WUH0_COLSU</name>
<accession>A0A066WUH0</accession>
<dbReference type="AlphaFoldDB" id="A0A066WUH0"/>
<feature type="compositionally biased region" description="Basic and acidic residues" evidence="1">
    <location>
        <begin position="128"/>
        <end position="143"/>
    </location>
</feature>
<organism evidence="2 3">
    <name type="scientific">Colletotrichum sublineola</name>
    <name type="common">Sorghum anthracnose fungus</name>
    <dbReference type="NCBI Taxonomy" id="1173701"/>
    <lineage>
        <taxon>Eukaryota</taxon>
        <taxon>Fungi</taxon>
        <taxon>Dikarya</taxon>
        <taxon>Ascomycota</taxon>
        <taxon>Pezizomycotina</taxon>
        <taxon>Sordariomycetes</taxon>
        <taxon>Hypocreomycetidae</taxon>
        <taxon>Glomerellales</taxon>
        <taxon>Glomerellaceae</taxon>
        <taxon>Colletotrichum</taxon>
        <taxon>Colletotrichum graminicola species complex</taxon>
    </lineage>
</organism>
<feature type="region of interest" description="Disordered" evidence="1">
    <location>
        <begin position="297"/>
        <end position="322"/>
    </location>
</feature>
<keyword evidence="3" id="KW-1185">Reference proteome</keyword>
<evidence type="ECO:0000313" key="2">
    <source>
        <dbReference type="EMBL" id="KDN60302.1"/>
    </source>
</evidence>
<reference evidence="3" key="1">
    <citation type="journal article" date="2014" name="Genome Announc.">
        <title>Draft genome sequence of Colletotrichum sublineola, a destructive pathogen of cultivated sorghum.</title>
        <authorList>
            <person name="Baroncelli R."/>
            <person name="Sanz-Martin J.M."/>
            <person name="Rech G.E."/>
            <person name="Sukno S.A."/>
            <person name="Thon M.R."/>
        </authorList>
    </citation>
    <scope>NUCLEOTIDE SEQUENCE [LARGE SCALE GENOMIC DNA]</scope>
    <source>
        <strain evidence="3">TX430BB</strain>
    </source>
</reference>